<reference evidence="2 3" key="1">
    <citation type="submission" date="2017-11" db="EMBL/GenBank/DDBJ databases">
        <title>De-novo sequencing of pomegranate (Punica granatum L.) genome.</title>
        <authorList>
            <person name="Akparov Z."/>
            <person name="Amiraslanov A."/>
            <person name="Hajiyeva S."/>
            <person name="Abbasov M."/>
            <person name="Kaur K."/>
            <person name="Hamwieh A."/>
            <person name="Solovyev V."/>
            <person name="Salamov A."/>
            <person name="Braich B."/>
            <person name="Kosarev P."/>
            <person name="Mahmoud A."/>
            <person name="Hajiyev E."/>
            <person name="Babayeva S."/>
            <person name="Izzatullayeva V."/>
            <person name="Mammadov A."/>
            <person name="Mammadov A."/>
            <person name="Sharifova S."/>
            <person name="Ojaghi J."/>
            <person name="Eynullazada K."/>
            <person name="Bayramov B."/>
            <person name="Abdulazimova A."/>
            <person name="Shahmuradov I."/>
        </authorList>
    </citation>
    <scope>NUCLEOTIDE SEQUENCE [LARGE SCALE GENOMIC DNA]</scope>
    <source>
        <strain evidence="3">cv. AG2017</strain>
        <tissue evidence="2">Leaf</tissue>
    </source>
</reference>
<feature type="compositionally biased region" description="Basic and acidic residues" evidence="1">
    <location>
        <begin position="1"/>
        <end position="12"/>
    </location>
</feature>
<gene>
    <name evidence="2" type="ORF">CRG98_031916</name>
</gene>
<dbReference type="EMBL" id="PGOL01002468">
    <property type="protein sequence ID" value="PKI47697.1"/>
    <property type="molecule type" value="Genomic_DNA"/>
</dbReference>
<accession>A0A2I0IUM9</accession>
<protein>
    <submittedName>
        <fullName evidence="2">Uncharacterized protein</fullName>
    </submittedName>
</protein>
<dbReference type="AlphaFoldDB" id="A0A2I0IUM9"/>
<evidence type="ECO:0000313" key="3">
    <source>
        <dbReference type="Proteomes" id="UP000233551"/>
    </source>
</evidence>
<organism evidence="2 3">
    <name type="scientific">Punica granatum</name>
    <name type="common">Pomegranate</name>
    <dbReference type="NCBI Taxonomy" id="22663"/>
    <lineage>
        <taxon>Eukaryota</taxon>
        <taxon>Viridiplantae</taxon>
        <taxon>Streptophyta</taxon>
        <taxon>Embryophyta</taxon>
        <taxon>Tracheophyta</taxon>
        <taxon>Spermatophyta</taxon>
        <taxon>Magnoliopsida</taxon>
        <taxon>eudicotyledons</taxon>
        <taxon>Gunneridae</taxon>
        <taxon>Pentapetalae</taxon>
        <taxon>rosids</taxon>
        <taxon>malvids</taxon>
        <taxon>Myrtales</taxon>
        <taxon>Lythraceae</taxon>
        <taxon>Punica</taxon>
    </lineage>
</organism>
<evidence type="ECO:0000313" key="2">
    <source>
        <dbReference type="EMBL" id="PKI47697.1"/>
    </source>
</evidence>
<dbReference type="Proteomes" id="UP000233551">
    <property type="component" value="Unassembled WGS sequence"/>
</dbReference>
<evidence type="ECO:0000256" key="1">
    <source>
        <dbReference type="SAM" id="MobiDB-lite"/>
    </source>
</evidence>
<comment type="caution">
    <text evidence="2">The sequence shown here is derived from an EMBL/GenBank/DDBJ whole genome shotgun (WGS) entry which is preliminary data.</text>
</comment>
<name>A0A2I0IUM9_PUNGR</name>
<proteinExistence type="predicted"/>
<feature type="region of interest" description="Disordered" evidence="1">
    <location>
        <begin position="1"/>
        <end position="23"/>
    </location>
</feature>
<keyword evidence="3" id="KW-1185">Reference proteome</keyword>
<sequence>MDDRSVKTECPKSRTTAAVERVSDLTVELQGRPVSARRGTERERRESEGRCSALSLSDIASTQLEQSHSIWSVDRSSDLLGERERERVRTGPVFPVPAVLSVPKQLEKKWEITFRSLNLSLLTNFSPVMFVDGQFTPCSFTWGPAFT</sequence>